<evidence type="ECO:0000313" key="2">
    <source>
        <dbReference type="Proteomes" id="UP000032027"/>
    </source>
</evidence>
<dbReference type="EMBL" id="CP010868">
    <property type="protein sequence ID" value="AJM92112.1"/>
    <property type="molecule type" value="Genomic_DNA"/>
</dbReference>
<reference evidence="1 2" key="2">
    <citation type="journal article" date="2016" name="ISME J.">
        <title>Physiological and genomic characterization of two novel marine thaumarchaeal strains indicates niche differentiation.</title>
        <authorList>
            <person name="Bayer B."/>
            <person name="Vojvoda J."/>
            <person name="Offre P."/>
            <person name="Alves R.J."/>
            <person name="Elisabeth N.H."/>
            <person name="Garcia J.A."/>
            <person name="Volland J.M."/>
            <person name="Srivastava A."/>
            <person name="Schleper C."/>
            <person name="Herndl G.J."/>
        </authorList>
    </citation>
    <scope>NUCLEOTIDE SEQUENCE [LARGE SCALE GENOMIC DNA]</scope>
    <source>
        <strain evidence="1 2">D3C</strain>
    </source>
</reference>
<accession>A0A0C5CAC8</accession>
<sequence length="208" mass="24549">MSDISSSAQTSLDIFRAIMDNGPLTLYSANSKTRMSIGTIHRHFKQLSETGKIRVYESNKTGRKKIEYGPTLSGMITCYRKDKEFAKKTENYFLIWIENKEFQKELLSEGFDISLDNLRKSKHIFRKYMDYFSAVEEQIDKIRKGEDIISHNIQVFLGTILLSSEPYYQKLWTELYNELPGMQSSLDEYMQNMIKSYRKFKKIRSHTR</sequence>
<dbReference type="HOGENOM" id="CLU_1335006_0_0_2"/>
<gene>
    <name evidence="1" type="ORF">NPIRD3C_0900</name>
</gene>
<dbReference type="Proteomes" id="UP000032027">
    <property type="component" value="Chromosome"/>
</dbReference>
<reference evidence="2" key="1">
    <citation type="submission" date="2015-02" db="EMBL/GenBank/DDBJ databases">
        <title>Characterization of two novel Thaumarchaeota isolated from the Northern Adriatic Sea.</title>
        <authorList>
            <person name="Bayer B."/>
            <person name="Vojvoda J."/>
            <person name="Offre P."/>
            <person name="Srivastava A."/>
            <person name="Elisabeth N."/>
            <person name="Garcia J.A.L."/>
            <person name="Schleper C."/>
            <person name="Herndl G.J."/>
        </authorList>
    </citation>
    <scope>NUCLEOTIDE SEQUENCE [LARGE SCALE GENOMIC DNA]</scope>
    <source>
        <strain evidence="2">D3C</strain>
    </source>
</reference>
<protein>
    <submittedName>
        <fullName evidence="1">Uncharacterized protein</fullName>
    </submittedName>
</protein>
<dbReference type="AlphaFoldDB" id="A0A0C5CAC8"/>
<dbReference type="Gene3D" id="1.10.10.10">
    <property type="entry name" value="Winged helix-like DNA-binding domain superfamily/Winged helix DNA-binding domain"/>
    <property type="match status" value="1"/>
</dbReference>
<keyword evidence="2" id="KW-1185">Reference proteome</keyword>
<proteinExistence type="predicted"/>
<dbReference type="InterPro" id="IPR036390">
    <property type="entry name" value="WH_DNA-bd_sf"/>
</dbReference>
<dbReference type="SUPFAM" id="SSF46785">
    <property type="entry name" value="Winged helix' DNA-binding domain"/>
    <property type="match status" value="1"/>
</dbReference>
<evidence type="ECO:0000313" key="1">
    <source>
        <dbReference type="EMBL" id="AJM92112.1"/>
    </source>
</evidence>
<dbReference type="PATRIC" id="fig|1582439.9.peg.928"/>
<organism evidence="1 2">
    <name type="scientific">Nitrosopumilus piranensis</name>
    <dbReference type="NCBI Taxonomy" id="1582439"/>
    <lineage>
        <taxon>Archaea</taxon>
        <taxon>Nitrososphaerota</taxon>
        <taxon>Nitrososphaeria</taxon>
        <taxon>Nitrosopumilales</taxon>
        <taxon>Nitrosopumilaceae</taxon>
        <taxon>Nitrosopumilus</taxon>
    </lineage>
</organism>
<dbReference type="InterPro" id="IPR036388">
    <property type="entry name" value="WH-like_DNA-bd_sf"/>
</dbReference>
<reference evidence="1 2" key="3">
    <citation type="journal article" date="2019" name="Int. J. Syst. Evol. Microbiol.">
        <title>Nitrosopumilus adriaticus sp. nov. and Nitrosopumilus piranensis sp. nov., two ammonia-oxidizing archaea from the Adriatic Sea and members of the class Nitrososphaeria.</title>
        <authorList>
            <person name="Bayer B."/>
            <person name="Vojvoda J."/>
            <person name="Reinthaler T."/>
            <person name="Reyes C."/>
            <person name="Pinto M."/>
            <person name="Herndl G.J."/>
        </authorList>
    </citation>
    <scope>NUCLEOTIDE SEQUENCE [LARGE SCALE GENOMIC DNA]</scope>
    <source>
        <strain evidence="1 2">D3C</strain>
    </source>
</reference>
<dbReference type="KEGG" id="nid:NPIRD3C_0900"/>
<name>A0A0C5CAC8_9ARCH</name>
<dbReference type="OrthoDB" id="1316at2157"/>